<accession>A0A068V9K2</accession>
<gene>
    <name evidence="1" type="ORF">GSCOC_T00004087001</name>
</gene>
<proteinExistence type="predicted"/>
<dbReference type="InParanoid" id="A0A068V9K2"/>
<evidence type="ECO:0000313" key="2">
    <source>
        <dbReference type="Proteomes" id="UP000295252"/>
    </source>
</evidence>
<dbReference type="AlphaFoldDB" id="A0A068V9K2"/>
<name>A0A068V9K2_COFCA</name>
<sequence>MLFGLRTYNSLLKAWLAVTHGINHLSAAGHHLDLHLVGYAHMLWVRTLRDCRLLPENDFILAAKINALDLQQLLSKNVGK</sequence>
<organism evidence="1 2">
    <name type="scientific">Coffea canephora</name>
    <name type="common">Robusta coffee</name>
    <dbReference type="NCBI Taxonomy" id="49390"/>
    <lineage>
        <taxon>Eukaryota</taxon>
        <taxon>Viridiplantae</taxon>
        <taxon>Streptophyta</taxon>
        <taxon>Embryophyta</taxon>
        <taxon>Tracheophyta</taxon>
        <taxon>Spermatophyta</taxon>
        <taxon>Magnoliopsida</taxon>
        <taxon>eudicotyledons</taxon>
        <taxon>Gunneridae</taxon>
        <taxon>Pentapetalae</taxon>
        <taxon>asterids</taxon>
        <taxon>lamiids</taxon>
        <taxon>Gentianales</taxon>
        <taxon>Rubiaceae</taxon>
        <taxon>Ixoroideae</taxon>
        <taxon>Gardenieae complex</taxon>
        <taxon>Bertiereae - Coffeeae clade</taxon>
        <taxon>Coffeeae</taxon>
        <taxon>Coffea</taxon>
    </lineage>
</organism>
<dbReference type="Gramene" id="CDP17331">
    <property type="protein sequence ID" value="CDP17331"/>
    <property type="gene ID" value="GSCOC_T00004087001"/>
</dbReference>
<dbReference type="EMBL" id="HG739238">
    <property type="protein sequence ID" value="CDP17331.1"/>
    <property type="molecule type" value="Genomic_DNA"/>
</dbReference>
<protein>
    <submittedName>
        <fullName evidence="1">Uncharacterized protein</fullName>
    </submittedName>
</protein>
<keyword evidence="2" id="KW-1185">Reference proteome</keyword>
<dbReference type="Proteomes" id="UP000295252">
    <property type="component" value="Chromosome XI"/>
</dbReference>
<dbReference type="PhylomeDB" id="A0A068V9K2"/>
<reference evidence="2" key="1">
    <citation type="journal article" date="2014" name="Science">
        <title>The coffee genome provides insight into the convergent evolution of caffeine biosynthesis.</title>
        <authorList>
            <person name="Denoeud F."/>
            <person name="Carretero-Paulet L."/>
            <person name="Dereeper A."/>
            <person name="Droc G."/>
            <person name="Guyot R."/>
            <person name="Pietrella M."/>
            <person name="Zheng C."/>
            <person name="Alberti A."/>
            <person name="Anthony F."/>
            <person name="Aprea G."/>
            <person name="Aury J.M."/>
            <person name="Bento P."/>
            <person name="Bernard M."/>
            <person name="Bocs S."/>
            <person name="Campa C."/>
            <person name="Cenci A."/>
            <person name="Combes M.C."/>
            <person name="Crouzillat D."/>
            <person name="Da Silva C."/>
            <person name="Daddiego L."/>
            <person name="De Bellis F."/>
            <person name="Dussert S."/>
            <person name="Garsmeur O."/>
            <person name="Gayraud T."/>
            <person name="Guignon V."/>
            <person name="Jahn K."/>
            <person name="Jamilloux V."/>
            <person name="Joet T."/>
            <person name="Labadie K."/>
            <person name="Lan T."/>
            <person name="Leclercq J."/>
            <person name="Lepelley M."/>
            <person name="Leroy T."/>
            <person name="Li L.T."/>
            <person name="Librado P."/>
            <person name="Lopez L."/>
            <person name="Munoz A."/>
            <person name="Noel B."/>
            <person name="Pallavicini A."/>
            <person name="Perrotta G."/>
            <person name="Poncet V."/>
            <person name="Pot D."/>
            <person name="Priyono X."/>
            <person name="Rigoreau M."/>
            <person name="Rouard M."/>
            <person name="Rozas J."/>
            <person name="Tranchant-Dubreuil C."/>
            <person name="VanBuren R."/>
            <person name="Zhang Q."/>
            <person name="Andrade A.C."/>
            <person name="Argout X."/>
            <person name="Bertrand B."/>
            <person name="de Kochko A."/>
            <person name="Graziosi G."/>
            <person name="Henry R.J."/>
            <person name="Jayarama X."/>
            <person name="Ming R."/>
            <person name="Nagai C."/>
            <person name="Rounsley S."/>
            <person name="Sankoff D."/>
            <person name="Giuliano G."/>
            <person name="Albert V.A."/>
            <person name="Wincker P."/>
            <person name="Lashermes P."/>
        </authorList>
    </citation>
    <scope>NUCLEOTIDE SEQUENCE [LARGE SCALE GENOMIC DNA]</scope>
    <source>
        <strain evidence="2">cv. DH200-94</strain>
    </source>
</reference>
<evidence type="ECO:0000313" key="1">
    <source>
        <dbReference type="EMBL" id="CDP17331.1"/>
    </source>
</evidence>